<dbReference type="PROSITE" id="PS50113">
    <property type="entry name" value="PAC"/>
    <property type="match status" value="2"/>
</dbReference>
<dbReference type="SUPFAM" id="SSF141868">
    <property type="entry name" value="EAL domain-like"/>
    <property type="match status" value="1"/>
</dbReference>
<dbReference type="Proteomes" id="UP001575181">
    <property type="component" value="Unassembled WGS sequence"/>
</dbReference>
<dbReference type="SUPFAM" id="SSF55781">
    <property type="entry name" value="GAF domain-like"/>
    <property type="match status" value="1"/>
</dbReference>
<dbReference type="PROSITE" id="PS50887">
    <property type="entry name" value="GGDEF"/>
    <property type="match status" value="1"/>
</dbReference>
<dbReference type="Pfam" id="PF00563">
    <property type="entry name" value="EAL"/>
    <property type="match status" value="1"/>
</dbReference>
<evidence type="ECO:0000259" key="5">
    <source>
        <dbReference type="PROSITE" id="PS50887"/>
    </source>
</evidence>
<proteinExistence type="predicted"/>
<dbReference type="NCBIfam" id="TIGR00229">
    <property type="entry name" value="sensory_box"/>
    <property type="match status" value="3"/>
</dbReference>
<dbReference type="InterPro" id="IPR000700">
    <property type="entry name" value="PAS-assoc_C"/>
</dbReference>
<feature type="domain" description="GGDEF" evidence="5">
    <location>
        <begin position="661"/>
        <end position="794"/>
    </location>
</feature>
<reference evidence="6 7" key="1">
    <citation type="submission" date="2024-08" db="EMBL/GenBank/DDBJ databases">
        <title>Whole-genome sequencing of halo(alkali)philic microorganisms from hypersaline lakes.</title>
        <authorList>
            <person name="Sorokin D.Y."/>
            <person name="Merkel A.Y."/>
            <person name="Messina E."/>
            <person name="Yakimov M."/>
        </authorList>
    </citation>
    <scope>NUCLEOTIDE SEQUENCE [LARGE SCALE GENOMIC DNA]</scope>
    <source>
        <strain evidence="6 7">Cl-TMA</strain>
    </source>
</reference>
<dbReference type="Gene3D" id="3.30.450.20">
    <property type="entry name" value="PAS domain"/>
    <property type="match status" value="3"/>
</dbReference>
<sequence>MVQDSRSPAWRIFAMVAGGYLLFGLLWILLSDWAVQMLAPDRAALAQLQSYKGMAYVVLSTGLILGLLAREVRHREAKDRYWQDIIDLAQEGFWLIDAGGRTRAVNQSMAALLGYRAEEMHGRTPFEFATPQGREVFAEQLGQGRDQGLRHTRAEPRQYEVTLQTRAGEPVPVLVHATALRDDAGRVTGSFAFMTDLSDIRARQRELDLSRHAVENSFDEIYRISPDGRLLDANHTACENLGYSLRELMGLTVADVDPNFSAADWRAHWSSLKARGHLALETTHRTREGIDYPVEVGVIYLAYEEEEFAYAIARDISERKAAEESSRRADYALRALSRANAALIHATDEAVLFQEVCQALTNGKGYPLAWVGLAEGDPQRTVRVAGAAGREQAYLKEITVGWGDDAAGQGPTGNAIRTGERQVLRNLEGSPDYDRWREAAHRHRFQASAALPIFREDRPIGALNVYSTDATAFDAREIALLEELAADLGFGVQTLQVRAERDRQMGELRLAGAVFDSSAEGILVTDLELRIEKVNRAFTRITGYEADEVLGHTPDLLRSGLHDEAFYEALWADIENQGHWQGEIWGRRKNGELYPKWLTLSEVRDESGTLTNYVAVFADITQAHQTQEELTFRTYHDPLTGLPNRALFRERLEHALESGQRRMALVLIDLQGFRALNDSFGAEGGDEVLRRTAERLQAVLRHQDTVARPGADEFWVLLEDLPRHHALERWLTTLMEALSMPLSIGEQTVRLEANMGVALAPEDGTDLDPLLTNAATALHRAQREGHGQIHYFQPEMHQTVQRRVRLEEALKVAIDQEELRVCYQPQVDLESGAIDGLEALVRWHHPEWGLVSPGEFIPIAEETGLVVQIGDWVLEQALAQLACWRSKGYPLRRVSVNVAAAQLQREDWPRYVAAVLGRTGVPAQCLELEITEEGVLASLEETAETMTRLKGLDIRLAIDDFGTGYSSLAYLKQLPVDTLKVDKAFIDGLPGVEHDRSITEAILAVAGTLGLDVVPEGVEEEAQARWLREKGVRLAQGFLFHRPQDPEQLAPHLNGVHPDG</sequence>
<feature type="domain" description="PAS" evidence="2">
    <location>
        <begin position="78"/>
        <end position="148"/>
    </location>
</feature>
<keyword evidence="1" id="KW-0472">Membrane</keyword>
<dbReference type="PANTHER" id="PTHR44757:SF2">
    <property type="entry name" value="BIOFILM ARCHITECTURE MAINTENANCE PROTEIN MBAA"/>
    <property type="match status" value="1"/>
</dbReference>
<dbReference type="InterPro" id="IPR035965">
    <property type="entry name" value="PAS-like_dom_sf"/>
</dbReference>
<dbReference type="Pfam" id="PF13185">
    <property type="entry name" value="GAF_2"/>
    <property type="match status" value="1"/>
</dbReference>
<feature type="domain" description="PAS" evidence="2">
    <location>
        <begin position="514"/>
        <end position="564"/>
    </location>
</feature>
<dbReference type="InterPro" id="IPR029787">
    <property type="entry name" value="Nucleotide_cyclase"/>
</dbReference>
<dbReference type="InterPro" id="IPR001633">
    <property type="entry name" value="EAL_dom"/>
</dbReference>
<dbReference type="SUPFAM" id="SSF55785">
    <property type="entry name" value="PYP-like sensor domain (PAS domain)"/>
    <property type="match status" value="3"/>
</dbReference>
<keyword evidence="1" id="KW-1133">Transmembrane helix</keyword>
<evidence type="ECO:0000256" key="1">
    <source>
        <dbReference type="SAM" id="Phobius"/>
    </source>
</evidence>
<feature type="domain" description="PAC" evidence="3">
    <location>
        <begin position="580"/>
        <end position="632"/>
    </location>
</feature>
<dbReference type="InterPro" id="IPR000014">
    <property type="entry name" value="PAS"/>
</dbReference>
<dbReference type="RefSeq" id="WP_373655059.1">
    <property type="nucleotide sequence ID" value="NZ_JBGUAW010000003.1"/>
</dbReference>
<dbReference type="PROSITE" id="PS50883">
    <property type="entry name" value="EAL"/>
    <property type="match status" value="1"/>
</dbReference>
<evidence type="ECO:0000313" key="7">
    <source>
        <dbReference type="Proteomes" id="UP001575181"/>
    </source>
</evidence>
<dbReference type="Pfam" id="PF00990">
    <property type="entry name" value="GGDEF"/>
    <property type="match status" value="1"/>
</dbReference>
<dbReference type="InterPro" id="IPR000160">
    <property type="entry name" value="GGDEF_dom"/>
</dbReference>
<dbReference type="Gene3D" id="3.30.70.270">
    <property type="match status" value="1"/>
</dbReference>
<dbReference type="InterPro" id="IPR052155">
    <property type="entry name" value="Biofilm_reg_signaling"/>
</dbReference>
<feature type="domain" description="PAC" evidence="3">
    <location>
        <begin position="157"/>
        <end position="209"/>
    </location>
</feature>
<dbReference type="InterPro" id="IPR013656">
    <property type="entry name" value="PAS_4"/>
</dbReference>
<evidence type="ECO:0000259" key="2">
    <source>
        <dbReference type="PROSITE" id="PS50112"/>
    </source>
</evidence>
<feature type="transmembrane region" description="Helical" evidence="1">
    <location>
        <begin position="12"/>
        <end position="30"/>
    </location>
</feature>
<feature type="domain" description="EAL" evidence="4">
    <location>
        <begin position="803"/>
        <end position="1057"/>
    </location>
</feature>
<dbReference type="PANTHER" id="PTHR44757">
    <property type="entry name" value="DIGUANYLATE CYCLASE DGCP"/>
    <property type="match status" value="1"/>
</dbReference>
<keyword evidence="7" id="KW-1185">Reference proteome</keyword>
<dbReference type="InterPro" id="IPR001610">
    <property type="entry name" value="PAC"/>
</dbReference>
<evidence type="ECO:0000259" key="3">
    <source>
        <dbReference type="PROSITE" id="PS50113"/>
    </source>
</evidence>
<evidence type="ECO:0000313" key="6">
    <source>
        <dbReference type="EMBL" id="MFA9460275.1"/>
    </source>
</evidence>
<dbReference type="InterPro" id="IPR003018">
    <property type="entry name" value="GAF"/>
</dbReference>
<dbReference type="InterPro" id="IPR043128">
    <property type="entry name" value="Rev_trsase/Diguanyl_cyclase"/>
</dbReference>
<name>A0ABV4TUM2_9GAMM</name>
<feature type="domain" description="PAS" evidence="2">
    <location>
        <begin position="206"/>
        <end position="250"/>
    </location>
</feature>
<comment type="caution">
    <text evidence="6">The sequence shown here is derived from an EMBL/GenBank/DDBJ whole genome shotgun (WGS) entry which is preliminary data.</text>
</comment>
<dbReference type="InterPro" id="IPR013767">
    <property type="entry name" value="PAS_fold"/>
</dbReference>
<accession>A0ABV4TUM2</accession>
<dbReference type="PROSITE" id="PS50112">
    <property type="entry name" value="PAS"/>
    <property type="match status" value="3"/>
</dbReference>
<dbReference type="SMART" id="SM00052">
    <property type="entry name" value="EAL"/>
    <property type="match status" value="1"/>
</dbReference>
<dbReference type="InterPro" id="IPR035919">
    <property type="entry name" value="EAL_sf"/>
</dbReference>
<dbReference type="SMART" id="SM00086">
    <property type="entry name" value="PAC"/>
    <property type="match status" value="2"/>
</dbReference>
<dbReference type="Gene3D" id="3.30.450.40">
    <property type="match status" value="1"/>
</dbReference>
<dbReference type="CDD" id="cd01948">
    <property type="entry name" value="EAL"/>
    <property type="match status" value="1"/>
</dbReference>
<dbReference type="SMART" id="SM00091">
    <property type="entry name" value="PAS"/>
    <property type="match status" value="3"/>
</dbReference>
<evidence type="ECO:0000259" key="4">
    <source>
        <dbReference type="PROSITE" id="PS50883"/>
    </source>
</evidence>
<dbReference type="Gene3D" id="3.20.20.450">
    <property type="entry name" value="EAL domain"/>
    <property type="match status" value="1"/>
</dbReference>
<dbReference type="InterPro" id="IPR029016">
    <property type="entry name" value="GAF-like_dom_sf"/>
</dbReference>
<dbReference type="CDD" id="cd01949">
    <property type="entry name" value="GGDEF"/>
    <property type="match status" value="1"/>
</dbReference>
<dbReference type="Pfam" id="PF00989">
    <property type="entry name" value="PAS"/>
    <property type="match status" value="1"/>
</dbReference>
<protein>
    <submittedName>
        <fullName evidence="6">EAL domain-containing protein</fullName>
    </submittedName>
</protein>
<gene>
    <name evidence="6" type="ORF">ACERLL_05485</name>
</gene>
<dbReference type="CDD" id="cd00130">
    <property type="entry name" value="PAS"/>
    <property type="match status" value="3"/>
</dbReference>
<dbReference type="SUPFAM" id="SSF55073">
    <property type="entry name" value="Nucleotide cyclase"/>
    <property type="match status" value="1"/>
</dbReference>
<dbReference type="EMBL" id="JBGUAW010000003">
    <property type="protein sequence ID" value="MFA9460275.1"/>
    <property type="molecule type" value="Genomic_DNA"/>
</dbReference>
<dbReference type="SMART" id="SM00065">
    <property type="entry name" value="GAF"/>
    <property type="match status" value="1"/>
</dbReference>
<dbReference type="Pfam" id="PF08448">
    <property type="entry name" value="PAS_4"/>
    <property type="match status" value="1"/>
</dbReference>
<dbReference type="NCBIfam" id="TIGR00254">
    <property type="entry name" value="GGDEF"/>
    <property type="match status" value="1"/>
</dbReference>
<dbReference type="Pfam" id="PF13426">
    <property type="entry name" value="PAS_9"/>
    <property type="match status" value="1"/>
</dbReference>
<organism evidence="6 7">
    <name type="scientific">Thiohalorhabdus methylotrophus</name>
    <dbReference type="NCBI Taxonomy" id="3242694"/>
    <lineage>
        <taxon>Bacteria</taxon>
        <taxon>Pseudomonadati</taxon>
        <taxon>Pseudomonadota</taxon>
        <taxon>Gammaproteobacteria</taxon>
        <taxon>Thiohalorhabdales</taxon>
        <taxon>Thiohalorhabdaceae</taxon>
        <taxon>Thiohalorhabdus</taxon>
    </lineage>
</organism>
<dbReference type="SMART" id="SM00267">
    <property type="entry name" value="GGDEF"/>
    <property type="match status" value="1"/>
</dbReference>
<keyword evidence="1" id="KW-0812">Transmembrane</keyword>